<gene>
    <name evidence="12" type="ORF">KB893_012505</name>
    <name evidence="11" type="ORF">KB893_13830</name>
</gene>
<dbReference type="Gene3D" id="1.10.287.1260">
    <property type="match status" value="1"/>
</dbReference>
<feature type="domain" description="Mechanosensitive ion channel MscS" evidence="8">
    <location>
        <begin position="180"/>
        <end position="247"/>
    </location>
</feature>
<evidence type="ECO:0000256" key="7">
    <source>
        <dbReference type="SAM" id="Phobius"/>
    </source>
</evidence>
<evidence type="ECO:0000256" key="6">
    <source>
        <dbReference type="ARBA" id="ARBA00023136"/>
    </source>
</evidence>
<evidence type="ECO:0000259" key="9">
    <source>
        <dbReference type="Pfam" id="PF21082"/>
    </source>
</evidence>
<dbReference type="Gene3D" id="2.30.30.60">
    <property type="match status" value="1"/>
</dbReference>
<dbReference type="EMBL" id="JAGQFT020000008">
    <property type="protein sequence ID" value="MBS7457951.1"/>
    <property type="molecule type" value="Genomic_DNA"/>
</dbReference>
<dbReference type="Pfam" id="PF00924">
    <property type="entry name" value="MS_channel_2nd"/>
    <property type="match status" value="1"/>
</dbReference>
<feature type="transmembrane region" description="Helical" evidence="7">
    <location>
        <begin position="160"/>
        <end position="178"/>
    </location>
</feature>
<dbReference type="SUPFAM" id="SSF50182">
    <property type="entry name" value="Sm-like ribonucleoproteins"/>
    <property type="match status" value="1"/>
</dbReference>
<dbReference type="SUPFAM" id="SSF82861">
    <property type="entry name" value="Mechanosensitive channel protein MscS (YggB), transmembrane region"/>
    <property type="match status" value="1"/>
</dbReference>
<dbReference type="InterPro" id="IPR006685">
    <property type="entry name" value="MscS_channel_2nd"/>
</dbReference>
<feature type="domain" description="Mechanosensitive ion channel transmembrane helices 2/3" evidence="10">
    <location>
        <begin position="142"/>
        <end position="179"/>
    </location>
</feature>
<evidence type="ECO:0000256" key="5">
    <source>
        <dbReference type="ARBA" id="ARBA00022989"/>
    </source>
</evidence>
<dbReference type="EMBL" id="JAGQFT010000150">
    <property type="protein sequence ID" value="MBR0563586.1"/>
    <property type="molecule type" value="Genomic_DNA"/>
</dbReference>
<comment type="subcellular location">
    <subcellularLocation>
        <location evidence="1">Cell membrane</location>
        <topology evidence="1">Multi-pass membrane protein</topology>
    </subcellularLocation>
</comment>
<dbReference type="InterPro" id="IPR023408">
    <property type="entry name" value="MscS_beta-dom_sf"/>
</dbReference>
<comment type="similarity">
    <text evidence="2">Belongs to the MscS (TC 1.A.23) family.</text>
</comment>
<evidence type="ECO:0000313" key="12">
    <source>
        <dbReference type="EMBL" id="MBS7457951.1"/>
    </source>
</evidence>
<dbReference type="InterPro" id="IPR049142">
    <property type="entry name" value="MS_channel_1st"/>
</dbReference>
<dbReference type="InterPro" id="IPR010920">
    <property type="entry name" value="LSM_dom_sf"/>
</dbReference>
<keyword evidence="5 7" id="KW-1133">Transmembrane helix</keyword>
<dbReference type="InterPro" id="IPR011014">
    <property type="entry name" value="MscS_channel_TM-2"/>
</dbReference>
<evidence type="ECO:0000256" key="1">
    <source>
        <dbReference type="ARBA" id="ARBA00004651"/>
    </source>
</evidence>
<feature type="domain" description="Mechanosensitive ion channel MscS C-terminal" evidence="9">
    <location>
        <begin position="253"/>
        <end position="338"/>
    </location>
</feature>
<feature type="transmembrane region" description="Helical" evidence="7">
    <location>
        <begin position="90"/>
        <end position="108"/>
    </location>
</feature>
<keyword evidence="3" id="KW-1003">Cell membrane</keyword>
<dbReference type="InterPro" id="IPR049278">
    <property type="entry name" value="MS_channel_C"/>
</dbReference>
<evidence type="ECO:0000256" key="2">
    <source>
        <dbReference type="ARBA" id="ARBA00008017"/>
    </source>
</evidence>
<comment type="caution">
    <text evidence="11">The sequence shown here is derived from an EMBL/GenBank/DDBJ whole genome shotgun (WGS) entry which is preliminary data.</text>
</comment>
<reference evidence="11" key="2">
    <citation type="submission" date="2021-04" db="EMBL/GenBank/DDBJ databases">
        <authorList>
            <person name="Karlyshev A.V."/>
        </authorList>
    </citation>
    <scope>NUCLEOTIDE SEQUENCE</scope>
    <source>
        <strain evidence="11">LMG 29479</strain>
    </source>
</reference>
<dbReference type="GO" id="GO:0008381">
    <property type="term" value="F:mechanosensitive monoatomic ion channel activity"/>
    <property type="evidence" value="ECO:0007669"/>
    <property type="project" value="UniProtKB-ARBA"/>
</dbReference>
<evidence type="ECO:0000313" key="11">
    <source>
        <dbReference type="EMBL" id="MBR0563586.1"/>
    </source>
</evidence>
<dbReference type="Pfam" id="PF21082">
    <property type="entry name" value="MS_channel_3rd"/>
    <property type="match status" value="1"/>
</dbReference>
<dbReference type="PANTHER" id="PTHR30566:SF25">
    <property type="entry name" value="INNER MEMBRANE PROTEIN"/>
    <property type="match status" value="1"/>
</dbReference>
<dbReference type="Proteomes" id="UP000675747">
    <property type="component" value="Unassembled WGS sequence"/>
</dbReference>
<feature type="transmembrane region" description="Helical" evidence="7">
    <location>
        <begin position="129"/>
        <end position="154"/>
    </location>
</feature>
<dbReference type="Pfam" id="PF21088">
    <property type="entry name" value="MS_channel_1st"/>
    <property type="match status" value="1"/>
</dbReference>
<organism evidence="11">
    <name type="scientific">Coralloluteibacterium stylophorae</name>
    <dbReference type="NCBI Taxonomy" id="1776034"/>
    <lineage>
        <taxon>Bacteria</taxon>
        <taxon>Pseudomonadati</taxon>
        <taxon>Pseudomonadota</taxon>
        <taxon>Gammaproteobacteria</taxon>
        <taxon>Lysobacterales</taxon>
        <taxon>Lysobacteraceae</taxon>
        <taxon>Coralloluteibacterium</taxon>
    </lineage>
</organism>
<dbReference type="GO" id="GO:0005886">
    <property type="term" value="C:plasma membrane"/>
    <property type="evidence" value="ECO:0007669"/>
    <property type="project" value="UniProtKB-SubCell"/>
</dbReference>
<feature type="transmembrane region" description="Helical" evidence="7">
    <location>
        <begin position="14"/>
        <end position="38"/>
    </location>
</feature>
<evidence type="ECO:0000313" key="13">
    <source>
        <dbReference type="Proteomes" id="UP000675747"/>
    </source>
</evidence>
<reference evidence="12 13" key="1">
    <citation type="journal article" date="2021" name="Microbiol. Resour. Announc.">
        <title>Draft Genome Sequence of Coralloluteibacterium stylophorae LMG 29479T.</title>
        <authorList>
            <person name="Karlyshev A.V."/>
            <person name="Kudryashova E.B."/>
            <person name="Ariskina E.V."/>
            <person name="Conroy A.P."/>
            <person name="Abidueva E.Y."/>
        </authorList>
    </citation>
    <scope>NUCLEOTIDE SEQUENCE [LARGE SCALE GENOMIC DNA]</scope>
    <source>
        <strain evidence="12 13">LMG 29479</strain>
    </source>
</reference>
<dbReference type="InterPro" id="IPR011066">
    <property type="entry name" value="MscS_channel_C_sf"/>
</dbReference>
<evidence type="ECO:0000256" key="3">
    <source>
        <dbReference type="ARBA" id="ARBA00022475"/>
    </source>
</evidence>
<protein>
    <submittedName>
        <fullName evidence="11">Mechanosensitive ion channel family protein</fullName>
    </submittedName>
</protein>
<evidence type="ECO:0000259" key="8">
    <source>
        <dbReference type="Pfam" id="PF00924"/>
    </source>
</evidence>
<evidence type="ECO:0000256" key="4">
    <source>
        <dbReference type="ARBA" id="ARBA00022692"/>
    </source>
</evidence>
<dbReference type="AlphaFoldDB" id="A0A8J8AYD0"/>
<name>A0A8J8AYD0_9GAMM</name>
<dbReference type="Gene3D" id="3.30.70.100">
    <property type="match status" value="1"/>
</dbReference>
<dbReference type="RefSeq" id="WP_211927489.1">
    <property type="nucleotide sequence ID" value="NZ_JAGQFT020000008.1"/>
</dbReference>
<accession>A0A8J8AYD0</accession>
<proteinExistence type="inferred from homology"/>
<keyword evidence="4 7" id="KW-0812">Transmembrane</keyword>
<dbReference type="PANTHER" id="PTHR30566">
    <property type="entry name" value="YNAI-RELATED MECHANOSENSITIVE ION CHANNEL"/>
    <property type="match status" value="1"/>
</dbReference>
<evidence type="ECO:0000259" key="10">
    <source>
        <dbReference type="Pfam" id="PF21088"/>
    </source>
</evidence>
<dbReference type="SUPFAM" id="SSF82689">
    <property type="entry name" value="Mechanosensitive channel protein MscS (YggB), C-terminal domain"/>
    <property type="match status" value="1"/>
</dbReference>
<sequence length="375" mass="41337">MNWITDYEVLDNTLLAWITAAGITVLALAVFMVVKWVLINRLGALSKHAVHDVFASVVHSLRGTRMWLLFFPALNFGVQALELPPRAYDIAGKLAAVALFVQIGLWGMRQISFWIDRSKAKAQDTNIGAATSLGAVSFIGQVVLWSILLLVILQNMGVDITALIAGLGVGGIAVALAVQNILGDLFASLSIVIDKPFVIGDFVVVGEYAGTVEYVGLKTTRLRSLSGEQLIFSNSDMLSTRVRNYKRMETRRIVFGFGVLYSTPHAKLAGIPQTVREIVEAQERAKFDRAHFKAFGESSYDFEVVYIMQVPDFNAYMDVQQEINLELVRRFGEQGIDFAFPTRTLDFPGVVNIRTLRDDDGDAETDAAAQAQGRP</sequence>
<keyword evidence="6 7" id="KW-0472">Membrane</keyword>
<keyword evidence="13" id="KW-1185">Reference proteome</keyword>